<sequence>MAVPLSFPIPIPIPIPIPPALLHAAAALALAALAHFLHLPSLFLYALHTYIHPDAVPSNTPRAVLRPPGSDAGQGKGSSKRGGGAAAKDAFDATSAQLYRLRLSHTTLATRPHFGAYHAAFLLPLALLPPALLLPPLAASPLAPLVPAAYLFVALLRHIVVPSPRPAQLAAALGALLVATLCSSSPFAGALASLAALPAARFARAFWLGTDQPRTGLAVLASSAPARLILYLAVLVSSVASILRCCGFVGAAEQEVRLLAAAAGLQLLAARPAVQMYLNEAVFCWYQRLHVSRTPDTEYGRAKVFLHNHHLCAVATQLVAPPLLVLSLLALWRVQGKDFFEGVEGLDWLVGWSVAMKEAALLAARWVVAVWSTVTVITLVCYKRGWLFVL</sequence>
<feature type="transmembrane region" description="Helical" evidence="8">
    <location>
        <begin position="20"/>
        <end position="47"/>
    </location>
</feature>
<gene>
    <name evidence="9" type="ORF">URODEC1_LOCUS88534</name>
</gene>
<evidence type="ECO:0000256" key="1">
    <source>
        <dbReference type="ARBA" id="ARBA00004141"/>
    </source>
</evidence>
<evidence type="ECO:0000256" key="6">
    <source>
        <dbReference type="ARBA" id="ARBA00023180"/>
    </source>
</evidence>
<evidence type="ECO:0000256" key="8">
    <source>
        <dbReference type="SAM" id="Phobius"/>
    </source>
</evidence>
<comment type="similarity">
    <text evidence="2">Belongs to the TMEM161 family.</text>
</comment>
<evidence type="ECO:0000313" key="10">
    <source>
        <dbReference type="Proteomes" id="UP001497457"/>
    </source>
</evidence>
<reference evidence="9" key="1">
    <citation type="submission" date="2024-10" db="EMBL/GenBank/DDBJ databases">
        <authorList>
            <person name="Ryan C."/>
        </authorList>
    </citation>
    <scope>NUCLEOTIDE SEQUENCE [LARGE SCALE GENOMIC DNA]</scope>
</reference>
<dbReference type="InterPro" id="IPR019395">
    <property type="entry name" value="Transmembrane_161A/B"/>
</dbReference>
<protein>
    <recommendedName>
        <fullName evidence="11">GPI mannosyltransferase 2</fullName>
    </recommendedName>
</protein>
<keyword evidence="4 8" id="KW-1133">Transmembrane helix</keyword>
<dbReference type="Proteomes" id="UP001497457">
    <property type="component" value="Chromosome 34rd"/>
</dbReference>
<feature type="transmembrane region" description="Helical" evidence="8">
    <location>
        <begin position="138"/>
        <end position="157"/>
    </location>
</feature>
<comment type="subcellular location">
    <subcellularLocation>
        <location evidence="1">Membrane</location>
        <topology evidence="1">Multi-pass membrane protein</topology>
    </subcellularLocation>
</comment>
<feature type="transmembrane region" description="Helical" evidence="8">
    <location>
        <begin position="169"/>
        <end position="197"/>
    </location>
</feature>
<feature type="transmembrane region" description="Helical" evidence="8">
    <location>
        <begin position="311"/>
        <end position="332"/>
    </location>
</feature>
<feature type="transmembrane region" description="Helical" evidence="8">
    <location>
        <begin position="359"/>
        <end position="382"/>
    </location>
</feature>
<feature type="transmembrane region" description="Helical" evidence="8">
    <location>
        <begin position="228"/>
        <end position="251"/>
    </location>
</feature>
<feature type="transmembrane region" description="Helical" evidence="8">
    <location>
        <begin position="114"/>
        <end position="132"/>
    </location>
</feature>
<keyword evidence="3 8" id="KW-0812">Transmembrane</keyword>
<evidence type="ECO:0008006" key="11">
    <source>
        <dbReference type="Google" id="ProtNLM"/>
    </source>
</evidence>
<keyword evidence="6" id="KW-0325">Glycoprotein</keyword>
<dbReference type="PANTHER" id="PTHR13624:SF6">
    <property type="entry name" value="EMEI"/>
    <property type="match status" value="1"/>
</dbReference>
<dbReference type="EMBL" id="OZ075144">
    <property type="protein sequence ID" value="CAL5044909.1"/>
    <property type="molecule type" value="Genomic_DNA"/>
</dbReference>
<evidence type="ECO:0000256" key="7">
    <source>
        <dbReference type="SAM" id="MobiDB-lite"/>
    </source>
</evidence>
<feature type="region of interest" description="Disordered" evidence="7">
    <location>
        <begin position="61"/>
        <end position="86"/>
    </location>
</feature>
<feature type="compositionally biased region" description="Gly residues" evidence="7">
    <location>
        <begin position="72"/>
        <end position="85"/>
    </location>
</feature>
<evidence type="ECO:0000256" key="3">
    <source>
        <dbReference type="ARBA" id="ARBA00022692"/>
    </source>
</evidence>
<accession>A0ABC9DTY6</accession>
<proteinExistence type="inferred from homology"/>
<evidence type="ECO:0000313" key="9">
    <source>
        <dbReference type="EMBL" id="CAL5044909.1"/>
    </source>
</evidence>
<name>A0ABC9DTY6_9POAL</name>
<evidence type="ECO:0000256" key="4">
    <source>
        <dbReference type="ARBA" id="ARBA00022989"/>
    </source>
</evidence>
<organism evidence="9 10">
    <name type="scientific">Urochloa decumbens</name>
    <dbReference type="NCBI Taxonomy" id="240449"/>
    <lineage>
        <taxon>Eukaryota</taxon>
        <taxon>Viridiplantae</taxon>
        <taxon>Streptophyta</taxon>
        <taxon>Embryophyta</taxon>
        <taxon>Tracheophyta</taxon>
        <taxon>Spermatophyta</taxon>
        <taxon>Magnoliopsida</taxon>
        <taxon>Liliopsida</taxon>
        <taxon>Poales</taxon>
        <taxon>Poaceae</taxon>
        <taxon>PACMAD clade</taxon>
        <taxon>Panicoideae</taxon>
        <taxon>Panicodae</taxon>
        <taxon>Paniceae</taxon>
        <taxon>Melinidinae</taxon>
        <taxon>Urochloa</taxon>
    </lineage>
</organism>
<dbReference type="AlphaFoldDB" id="A0ABC9DTY6"/>
<evidence type="ECO:0000256" key="2">
    <source>
        <dbReference type="ARBA" id="ARBA00009706"/>
    </source>
</evidence>
<keyword evidence="10" id="KW-1185">Reference proteome</keyword>
<dbReference type="GO" id="GO:0016020">
    <property type="term" value="C:membrane"/>
    <property type="evidence" value="ECO:0007669"/>
    <property type="project" value="UniProtKB-SubCell"/>
</dbReference>
<keyword evidence="5 8" id="KW-0472">Membrane</keyword>
<dbReference type="PANTHER" id="PTHR13624">
    <property type="entry name" value="RE42071P"/>
    <property type="match status" value="1"/>
</dbReference>
<evidence type="ECO:0000256" key="5">
    <source>
        <dbReference type="ARBA" id="ARBA00023136"/>
    </source>
</evidence>